<dbReference type="Pfam" id="PF13399">
    <property type="entry name" value="LytR_C"/>
    <property type="match status" value="1"/>
</dbReference>
<feature type="domain" description="Cell envelope-related transcriptional attenuator" evidence="4">
    <location>
        <begin position="125"/>
        <end position="278"/>
    </location>
</feature>
<organism evidence="6 7">
    <name type="scientific">Clostridium cibarium</name>
    <dbReference type="NCBI Taxonomy" id="2762247"/>
    <lineage>
        <taxon>Bacteria</taxon>
        <taxon>Bacillati</taxon>
        <taxon>Bacillota</taxon>
        <taxon>Clostridia</taxon>
        <taxon>Eubacteriales</taxon>
        <taxon>Clostridiaceae</taxon>
        <taxon>Clostridium</taxon>
    </lineage>
</organism>
<dbReference type="RefSeq" id="WP_191767809.1">
    <property type="nucleotide sequence ID" value="NZ_JACSRA010000005.1"/>
</dbReference>
<dbReference type="Proteomes" id="UP000627781">
    <property type="component" value="Unassembled WGS sequence"/>
</dbReference>
<feature type="region of interest" description="Disordered" evidence="2">
    <location>
        <begin position="1"/>
        <end position="26"/>
    </location>
</feature>
<accession>A0ABR8PR12</accession>
<gene>
    <name evidence="6" type="ORF">H9661_04530</name>
</gene>
<evidence type="ECO:0000256" key="3">
    <source>
        <dbReference type="SAM" id="Phobius"/>
    </source>
</evidence>
<evidence type="ECO:0000259" key="4">
    <source>
        <dbReference type="Pfam" id="PF03816"/>
    </source>
</evidence>
<protein>
    <submittedName>
        <fullName evidence="6">LCP family protein</fullName>
    </submittedName>
</protein>
<keyword evidence="3" id="KW-0472">Membrane</keyword>
<dbReference type="PANTHER" id="PTHR33392:SF6">
    <property type="entry name" value="POLYISOPRENYL-TEICHOIC ACID--PEPTIDOGLYCAN TEICHOIC ACID TRANSFERASE TAGU"/>
    <property type="match status" value="1"/>
</dbReference>
<dbReference type="InterPro" id="IPR027381">
    <property type="entry name" value="LytR/CpsA/Psr_C"/>
</dbReference>
<feature type="transmembrane region" description="Helical" evidence="3">
    <location>
        <begin position="61"/>
        <end position="85"/>
    </location>
</feature>
<evidence type="ECO:0000313" key="7">
    <source>
        <dbReference type="Proteomes" id="UP000627781"/>
    </source>
</evidence>
<keyword evidence="3" id="KW-0812">Transmembrane</keyword>
<dbReference type="InterPro" id="IPR050922">
    <property type="entry name" value="LytR/CpsA/Psr_CW_biosynth"/>
</dbReference>
<dbReference type="Gene3D" id="3.40.630.190">
    <property type="entry name" value="LCP protein"/>
    <property type="match status" value="1"/>
</dbReference>
<proteinExistence type="inferred from homology"/>
<dbReference type="PANTHER" id="PTHR33392">
    <property type="entry name" value="POLYISOPRENYL-TEICHOIC ACID--PEPTIDOGLYCAN TEICHOIC ACID TRANSFERASE TAGU"/>
    <property type="match status" value="1"/>
</dbReference>
<evidence type="ECO:0000313" key="6">
    <source>
        <dbReference type="EMBL" id="MBD7910621.1"/>
    </source>
</evidence>
<dbReference type="NCBIfam" id="TIGR00350">
    <property type="entry name" value="lytR_cpsA_psr"/>
    <property type="match status" value="1"/>
</dbReference>
<comment type="caution">
    <text evidence="6">The sequence shown here is derived from an EMBL/GenBank/DDBJ whole genome shotgun (WGS) entry which is preliminary data.</text>
</comment>
<dbReference type="EMBL" id="JACSRA010000005">
    <property type="protein sequence ID" value="MBD7910621.1"/>
    <property type="molecule type" value="Genomic_DNA"/>
</dbReference>
<evidence type="ECO:0000256" key="2">
    <source>
        <dbReference type="SAM" id="MobiDB-lite"/>
    </source>
</evidence>
<sequence>MNRERREPSGIKRKKKRRAPQTLEQIERSRNINFDDDYEDNKAKKKISKRKIRKLSTGKKIFLALVAILTIIIISTIISVVGFFLKVKNDDTIAASPPSGDAINILVLGMDIGDVNQVNNKSIKRTDTIMLINYNKKAKKTQVVSIPRDTLVTENGKRYKINAAYEQGGDKKIKSEVENLLSTTINYIVKIDYAAFRGFMDAIGGIDMEIERDMIYDDPGQGLHINFKKGTTEHLDGKKAEEFFRWRKNNDGSGFANGDLDRIENQHKFLQKIVAKCKNPTIIFKVSKILDSVAKNMDTNMSSLSMISFGLKLISSGGVEMKTIQGEPQMIGGQSYLVFNKNNNKELIDSLKNGSVSSSSSVDKKDIKVLILNGTKVNGLASRVKTNLEVLGWTRVDTGNFDPVPKSIIKTNDKEIKKLISSDMTEVTKFDNKPDDEKYSSYDVVVVVGNDYKKLGE</sequence>
<keyword evidence="7" id="KW-1185">Reference proteome</keyword>
<reference evidence="6 7" key="1">
    <citation type="submission" date="2020-08" db="EMBL/GenBank/DDBJ databases">
        <title>A Genomic Blueprint of the Chicken Gut Microbiome.</title>
        <authorList>
            <person name="Gilroy R."/>
            <person name="Ravi A."/>
            <person name="Getino M."/>
            <person name="Pursley I."/>
            <person name="Horton D.L."/>
            <person name="Alikhan N.-F."/>
            <person name="Baker D."/>
            <person name="Gharbi K."/>
            <person name="Hall N."/>
            <person name="Watson M."/>
            <person name="Adriaenssens E.M."/>
            <person name="Foster-Nyarko E."/>
            <person name="Jarju S."/>
            <person name="Secka A."/>
            <person name="Antonio M."/>
            <person name="Oren A."/>
            <person name="Chaudhuri R."/>
            <person name="La Ragione R.M."/>
            <person name="Hildebrand F."/>
            <person name="Pallen M.J."/>
        </authorList>
    </citation>
    <scope>NUCLEOTIDE SEQUENCE [LARGE SCALE GENOMIC DNA]</scope>
    <source>
        <strain evidence="6 7">Sa3CVN1</strain>
    </source>
</reference>
<feature type="compositionally biased region" description="Basic and acidic residues" evidence="2">
    <location>
        <begin position="1"/>
        <end position="10"/>
    </location>
</feature>
<dbReference type="Gene3D" id="3.30.70.2390">
    <property type="match status" value="1"/>
</dbReference>
<evidence type="ECO:0000259" key="5">
    <source>
        <dbReference type="Pfam" id="PF13399"/>
    </source>
</evidence>
<dbReference type="Pfam" id="PF03816">
    <property type="entry name" value="LytR_cpsA_psr"/>
    <property type="match status" value="1"/>
</dbReference>
<comment type="similarity">
    <text evidence="1">Belongs to the LytR/CpsA/Psr (LCP) family.</text>
</comment>
<dbReference type="InterPro" id="IPR004474">
    <property type="entry name" value="LytR_CpsA_psr"/>
</dbReference>
<name>A0ABR8PR12_9CLOT</name>
<evidence type="ECO:0000256" key="1">
    <source>
        <dbReference type="ARBA" id="ARBA00006068"/>
    </source>
</evidence>
<keyword evidence="3" id="KW-1133">Transmembrane helix</keyword>
<feature type="domain" description="LytR/CpsA/Psr regulator C-terminal" evidence="5">
    <location>
        <begin position="366"/>
        <end position="452"/>
    </location>
</feature>